<keyword evidence="4" id="KW-0472">Membrane</keyword>
<name>A0ABD2XDE2_9HYME</name>
<dbReference type="PANTHER" id="PTHR24193">
    <property type="entry name" value="ANKYRIN REPEAT PROTEIN"/>
    <property type="match status" value="1"/>
</dbReference>
<keyword evidence="6" id="KW-1185">Reference proteome</keyword>
<keyword evidence="4" id="KW-1133">Transmembrane helix</keyword>
<gene>
    <name evidence="5" type="ORF">TKK_003669</name>
</gene>
<dbReference type="SMART" id="SM00248">
    <property type="entry name" value="ANK"/>
    <property type="match status" value="6"/>
</dbReference>
<evidence type="ECO:0000256" key="2">
    <source>
        <dbReference type="ARBA" id="ARBA00023043"/>
    </source>
</evidence>
<evidence type="ECO:0000256" key="3">
    <source>
        <dbReference type="PROSITE-ProRule" id="PRU00023"/>
    </source>
</evidence>
<accession>A0ABD2XDE2</accession>
<feature type="transmembrane region" description="Helical" evidence="4">
    <location>
        <begin position="102"/>
        <end position="121"/>
    </location>
</feature>
<feature type="repeat" description="ANK" evidence="3">
    <location>
        <begin position="368"/>
        <end position="400"/>
    </location>
</feature>
<comment type="caution">
    <text evidence="5">The sequence shown here is derived from an EMBL/GenBank/DDBJ whole genome shotgun (WGS) entry which is preliminary data.</text>
</comment>
<organism evidence="5 6">
    <name type="scientific">Trichogramma kaykai</name>
    <dbReference type="NCBI Taxonomy" id="54128"/>
    <lineage>
        <taxon>Eukaryota</taxon>
        <taxon>Metazoa</taxon>
        <taxon>Ecdysozoa</taxon>
        <taxon>Arthropoda</taxon>
        <taxon>Hexapoda</taxon>
        <taxon>Insecta</taxon>
        <taxon>Pterygota</taxon>
        <taxon>Neoptera</taxon>
        <taxon>Endopterygota</taxon>
        <taxon>Hymenoptera</taxon>
        <taxon>Apocrita</taxon>
        <taxon>Proctotrupomorpha</taxon>
        <taxon>Chalcidoidea</taxon>
        <taxon>Trichogrammatidae</taxon>
        <taxon>Trichogramma</taxon>
    </lineage>
</organism>
<evidence type="ECO:0000313" key="5">
    <source>
        <dbReference type="EMBL" id="KAL3403373.1"/>
    </source>
</evidence>
<dbReference type="SUPFAM" id="SSF48403">
    <property type="entry name" value="Ankyrin repeat"/>
    <property type="match status" value="1"/>
</dbReference>
<keyword evidence="1" id="KW-0677">Repeat</keyword>
<protein>
    <submittedName>
        <fullName evidence="5">Uncharacterized protein</fullName>
    </submittedName>
</protein>
<keyword evidence="2 3" id="KW-0040">ANK repeat</keyword>
<dbReference type="AlphaFoldDB" id="A0ABD2XDE2"/>
<evidence type="ECO:0000256" key="4">
    <source>
        <dbReference type="SAM" id="Phobius"/>
    </source>
</evidence>
<dbReference type="InterPro" id="IPR036770">
    <property type="entry name" value="Ankyrin_rpt-contain_sf"/>
</dbReference>
<dbReference type="PROSITE" id="PS50088">
    <property type="entry name" value="ANK_REPEAT"/>
    <property type="match status" value="3"/>
</dbReference>
<reference evidence="5 6" key="1">
    <citation type="journal article" date="2024" name="bioRxiv">
        <title>A reference genome for Trichogramma kaykai: A tiny desert-dwelling parasitoid wasp with competing sex-ratio distorters.</title>
        <authorList>
            <person name="Culotta J."/>
            <person name="Lindsey A.R."/>
        </authorList>
    </citation>
    <scope>NUCLEOTIDE SEQUENCE [LARGE SCALE GENOMIC DNA]</scope>
    <source>
        <strain evidence="5 6">KSX58</strain>
    </source>
</reference>
<sequence length="886" mass="102936">MMQATLYIHYAPLCKSKLIHHREITLVSSQRICKEPYYRMSLGVSPRNLVVSSDPALNFATASEDDEIYSKKKVSRRRSRRRRCRARFGKCEQRRGAPSCELTTPFILLFFVIIFLCSFSIRGSFCERRLLSLERGNLNSQYIGLFCLLPREFTHVYIGIFCLNNARARHSTGFCYIIPIFSHVHTYAVTCFAACSCCCCRCWPSCFCDTRANWKTKRGRDEFLSQLLPIIKLWKDGLPDLREIFSKKEIECLLAQSAGYMRVVAPNNPGQAFLQFVIRTGYKDEPDVDEDGKPLLRRSTPVHRVAMKRCSKYVGAFILFKIYDRFDLNYTNESGLTHFHVACTAYCNDVVKTFLELGQDPNLIWRETGDSPLHLALWHRNVEVAEMLLKNGADPNLANKDGWTSLHIISRRYHDDDDADNGNVVEMLSKISDEKHQPLYVNARDKYGTTPLHIALFHGFKKMAKLLLKKGADPNSTNSNELTPLHMICKRGKDDDLVETFFNINSNHQQKIMVDVQDEDGWTPLNWAVARFMPNVVESLLDHDADLSNFAFPTESDLDRGCEEWLEADDSLYYALELVTRVLIVIERLEKRGFKLDRSSAITIMNVFAKHKVFEMSDELLNNKDEFVREAKKWLINSSLLLYDLTRLQPKEGEKRLTYKDFLEFASTKKFSFLEISDCVGYLCEIISRGFFRRWTLDSFSRMTPHQLSIECFDEIIKQLTNRDLHNICLAVTDQSHEDGEKKCDNCNHCHNERPDSRDSSRTRTDESRALLYVYTPSMRFSLWSSAREKYHLTLLAYARYIHFCQCNEAKIIVVKKSTTTNKKLKIMVTTQTMENILSMQQYYSQSPEEPVNSSPRRKRNVTKEVLTRYKLPYTLFFHTRIFIQL</sequence>
<dbReference type="Pfam" id="PF12796">
    <property type="entry name" value="Ank_2"/>
    <property type="match status" value="1"/>
</dbReference>
<dbReference type="Gene3D" id="1.25.40.20">
    <property type="entry name" value="Ankyrin repeat-containing domain"/>
    <property type="match status" value="2"/>
</dbReference>
<dbReference type="InterPro" id="IPR002110">
    <property type="entry name" value="Ankyrin_rpt"/>
</dbReference>
<dbReference type="InterPro" id="IPR050663">
    <property type="entry name" value="Ankyrin-SOCS_Box"/>
</dbReference>
<feature type="repeat" description="ANK" evidence="3">
    <location>
        <begin position="447"/>
        <end position="479"/>
    </location>
</feature>
<dbReference type="PANTHER" id="PTHR24193:SF121">
    <property type="entry name" value="ADA2A-CONTAINING COMPLEX COMPONENT 3, ISOFORM D"/>
    <property type="match status" value="1"/>
</dbReference>
<evidence type="ECO:0000256" key="1">
    <source>
        <dbReference type="ARBA" id="ARBA00022737"/>
    </source>
</evidence>
<dbReference type="EMBL" id="JBJJXI010000030">
    <property type="protein sequence ID" value="KAL3403373.1"/>
    <property type="molecule type" value="Genomic_DNA"/>
</dbReference>
<proteinExistence type="predicted"/>
<evidence type="ECO:0000313" key="6">
    <source>
        <dbReference type="Proteomes" id="UP001627154"/>
    </source>
</evidence>
<keyword evidence="4" id="KW-0812">Transmembrane</keyword>
<dbReference type="PROSITE" id="PS50297">
    <property type="entry name" value="ANK_REP_REGION"/>
    <property type="match status" value="3"/>
</dbReference>
<dbReference type="Proteomes" id="UP001627154">
    <property type="component" value="Unassembled WGS sequence"/>
</dbReference>
<feature type="repeat" description="ANK" evidence="3">
    <location>
        <begin position="520"/>
        <end position="548"/>
    </location>
</feature>